<protein>
    <recommendedName>
        <fullName evidence="3">FHA domain-containing protein</fullName>
    </recommendedName>
</protein>
<evidence type="ECO:0000313" key="2">
    <source>
        <dbReference type="Proteomes" id="UP000216133"/>
    </source>
</evidence>
<gene>
    <name evidence="1" type="ORF">CHH61_26580</name>
</gene>
<feature type="non-terminal residue" evidence="1">
    <location>
        <position position="1"/>
    </location>
</feature>
<comment type="caution">
    <text evidence="1">The sequence shown here is derived from an EMBL/GenBank/DDBJ whole genome shotgun (WGS) entry which is preliminary data.</text>
</comment>
<evidence type="ECO:0008006" key="3">
    <source>
        <dbReference type="Google" id="ProtNLM"/>
    </source>
</evidence>
<feature type="non-terminal residue" evidence="1">
    <location>
        <position position="68"/>
    </location>
</feature>
<evidence type="ECO:0000313" key="1">
    <source>
        <dbReference type="EMBL" id="PAF11574.1"/>
    </source>
</evidence>
<accession>A0A268QU78</accession>
<sequence length="68" mass="7771">AWEIKVAEKQALFKNGQLINQASQLEVGDQLLWPLMTITLLENDLIQIDSLQDFETILSKTIKPQSEM</sequence>
<dbReference type="RefSeq" id="WP_217988930.1">
    <property type="nucleotide sequence ID" value="NZ_NPBS01001029.1"/>
</dbReference>
<organism evidence="1 2">
    <name type="scientific">Shouchella clausii</name>
    <name type="common">Alkalihalobacillus clausii</name>
    <dbReference type="NCBI Taxonomy" id="79880"/>
    <lineage>
        <taxon>Bacteria</taxon>
        <taxon>Bacillati</taxon>
        <taxon>Bacillota</taxon>
        <taxon>Bacilli</taxon>
        <taxon>Bacillales</taxon>
        <taxon>Bacillaceae</taxon>
        <taxon>Shouchella</taxon>
    </lineage>
</organism>
<reference evidence="1 2" key="1">
    <citation type="submission" date="2017-07" db="EMBL/GenBank/DDBJ databases">
        <title>Isolation and whole genome analysis of endospore-forming bacteria from heroin.</title>
        <authorList>
            <person name="Kalinowski J."/>
            <person name="Ahrens B."/>
            <person name="Al-Dilaimi A."/>
            <person name="Winkler A."/>
            <person name="Wibberg D."/>
            <person name="Schleenbecker U."/>
            <person name="Ruckert C."/>
            <person name="Wolfel R."/>
            <person name="Grass G."/>
        </authorList>
    </citation>
    <scope>NUCLEOTIDE SEQUENCE [LARGE SCALE GENOMIC DNA]</scope>
    <source>
        <strain evidence="1 2">7523-2</strain>
    </source>
</reference>
<name>A0A268QU78_SHOCL</name>
<dbReference type="AlphaFoldDB" id="A0A268QU78"/>
<proteinExistence type="predicted"/>
<dbReference type="EMBL" id="NPBS01001029">
    <property type="protein sequence ID" value="PAF11574.1"/>
    <property type="molecule type" value="Genomic_DNA"/>
</dbReference>
<dbReference type="Proteomes" id="UP000216133">
    <property type="component" value="Unassembled WGS sequence"/>
</dbReference>